<dbReference type="PANTHER" id="PTHR38462:SF1">
    <property type="entry name" value="YPRB RIBONUCLEASE H-LIKE DOMAIN-CONTAINING PROTEIN"/>
    <property type="match status" value="1"/>
</dbReference>
<gene>
    <name evidence="2" type="ORF">CSX02_01915</name>
</gene>
<evidence type="ECO:0000259" key="1">
    <source>
        <dbReference type="Pfam" id="PF13482"/>
    </source>
</evidence>
<dbReference type="Gene3D" id="3.30.420.10">
    <property type="entry name" value="Ribonuclease H-like superfamily/Ribonuclease H"/>
    <property type="match status" value="1"/>
</dbReference>
<dbReference type="SUPFAM" id="SSF53098">
    <property type="entry name" value="Ribonuclease H-like"/>
    <property type="match status" value="1"/>
</dbReference>
<dbReference type="InterPro" id="IPR038720">
    <property type="entry name" value="YprB_RNase_H-like_dom"/>
</dbReference>
<organism evidence="2 3">
    <name type="scientific">Agathobacter ruminis</name>
    <dbReference type="NCBI Taxonomy" id="1712665"/>
    <lineage>
        <taxon>Bacteria</taxon>
        <taxon>Bacillati</taxon>
        <taxon>Bacillota</taxon>
        <taxon>Clostridia</taxon>
        <taxon>Lachnospirales</taxon>
        <taxon>Lachnospiraceae</taxon>
        <taxon>Agathobacter</taxon>
    </lineage>
</organism>
<dbReference type="Proteomes" id="UP000224563">
    <property type="component" value="Unassembled WGS sequence"/>
</dbReference>
<name>A0A2G3E640_9FIRM</name>
<evidence type="ECO:0000313" key="2">
    <source>
        <dbReference type="EMBL" id="PHU38615.1"/>
    </source>
</evidence>
<dbReference type="PANTHER" id="PTHR38462">
    <property type="entry name" value="EXONUCLEASE-LIKE PROTEIN"/>
    <property type="match status" value="1"/>
</dbReference>
<keyword evidence="3" id="KW-1185">Reference proteome</keyword>
<dbReference type="InterPro" id="IPR036397">
    <property type="entry name" value="RNaseH_sf"/>
</dbReference>
<reference evidence="2 3" key="2">
    <citation type="submission" date="2017-10" db="EMBL/GenBank/DDBJ databases">
        <authorList>
            <person name="Banno H."/>
            <person name="Chua N.-H."/>
        </authorList>
    </citation>
    <scope>NUCLEOTIDE SEQUENCE [LARGE SCALE GENOMIC DNA]</scope>
    <source>
        <strain evidence="2 3">JK623</strain>
    </source>
</reference>
<dbReference type="AlphaFoldDB" id="A0A2G3E640"/>
<protein>
    <submittedName>
        <fullName evidence="2">Elongation subunit of DNA-dependent DNA polymerase</fullName>
    </submittedName>
</protein>
<comment type="caution">
    <text evidence="2">The sequence shown here is derived from an EMBL/GenBank/DDBJ whole genome shotgun (WGS) entry which is preliminary data.</text>
</comment>
<dbReference type="InterPro" id="IPR012337">
    <property type="entry name" value="RNaseH-like_sf"/>
</dbReference>
<reference evidence="2 3" key="1">
    <citation type="submission" date="2017-10" db="EMBL/GenBank/DDBJ databases">
        <title>Resolving the taxonomy of Roseburia spp., Eubacterium rectale and Agathobacter spp. through phylogenomic analysis.</title>
        <authorList>
            <person name="Sheridan P.O."/>
            <person name="Walker A.W."/>
            <person name="Duncan S.H."/>
            <person name="Scott K.P."/>
            <person name="Toole P.W.O."/>
            <person name="Luis P."/>
            <person name="Flint H.J."/>
        </authorList>
    </citation>
    <scope>NUCLEOTIDE SEQUENCE [LARGE SCALE GENOMIC DNA]</scope>
    <source>
        <strain evidence="2 3">JK623</strain>
    </source>
</reference>
<feature type="domain" description="YprB ribonuclease H-like" evidence="1">
    <location>
        <begin position="26"/>
        <end position="191"/>
    </location>
</feature>
<proteinExistence type="predicted"/>
<dbReference type="EMBL" id="PDYG01000005">
    <property type="protein sequence ID" value="PHU38615.1"/>
    <property type="molecule type" value="Genomic_DNA"/>
</dbReference>
<dbReference type="GO" id="GO:0003676">
    <property type="term" value="F:nucleic acid binding"/>
    <property type="evidence" value="ECO:0007669"/>
    <property type="project" value="InterPro"/>
</dbReference>
<evidence type="ECO:0000313" key="3">
    <source>
        <dbReference type="Proteomes" id="UP000224563"/>
    </source>
</evidence>
<dbReference type="RefSeq" id="WP_031545304.1">
    <property type="nucleotide sequence ID" value="NZ_JANSWH010000045.1"/>
</dbReference>
<accession>A0A2G3E640</accession>
<sequence length="367" mass="43585">MKTRHKEELYIKSDALSDDLFDEHSIFFDIETTGFSPSHSHIYLIGCARKQGNYICIDQFMAENPSEEKAVLVAFLEILKLYQTIVSYNGIGFDIPFLKAKCDHYHIPEQFQKYDYLDIFKIVSKQKFLLKLDNYKQKSIEQFLGISRDDLYSGKELINVYQEYCQTHSSECEDLLYLHNFDDVVGMTRLLPILSYNEILNGQFAIRETRLESYNDHSGNRNDELYIILENDYTIPKRVSFKIKDFYVSMNGKKTTIRVPILKGTLYYFFENYKDYYYLPKEDVAIHKSVANFVDRDYRERAKASNCYTKKQSSFLPQYSEIMNPEFRKEYKDKVRYFELTTDFISSDIMLRRYVNHIFALCQGFSK</sequence>
<dbReference type="Pfam" id="PF13482">
    <property type="entry name" value="RNase_H_2"/>
    <property type="match status" value="1"/>
</dbReference>